<dbReference type="Pfam" id="PF21570">
    <property type="entry name" value="ArgZ-like_C_2nd"/>
    <property type="match status" value="1"/>
</dbReference>
<sequence length="361" mass="39776">MAFTLPRYQEPDFSALGFAPDAQFIPAPRDGAAPEQYHATTIFPEYFKVGGRWLLAKESRMDCVAVYEDGAIAVREFRRLKQGDLVAVGRAEDGSQGIYVHTAPFARPGKAEAEAFSFRQGRSRETAYSKDYDSLYELLEHEKEHGFVTWVLGPACSFDKDSREAFSKLVAGGYVHALLAGNALATHDLEAAYLGTALGQDVYTQESRPGGHYNHIDTINRVRQYGSIPAFIKGEGIDNGILYSCVKQGVPFVLAGSIRDDGPLPEVYADVYEAQNAMREQVKRSTTVISMATVLHSIATGNMTPAYRVLEDGSIRPLYFYCVDVSEFAVNKLRDRGSLAVKTMVTNVQDFVVNVAKGLNL</sequence>
<dbReference type="Gene3D" id="3.40.50.10690">
    <property type="entry name" value="putative lor/sdh protein like domains"/>
    <property type="match status" value="1"/>
</dbReference>
<dbReference type="InterPro" id="IPR048963">
    <property type="entry name" value="ArgZ/ArgE-like_C_2nd"/>
</dbReference>
<accession>A0A6N2V598</accession>
<organism evidence="2">
    <name type="scientific">uncultured Anaerotruncus sp</name>
    <dbReference type="NCBI Taxonomy" id="905011"/>
    <lineage>
        <taxon>Bacteria</taxon>
        <taxon>Bacillati</taxon>
        <taxon>Bacillota</taxon>
        <taxon>Clostridia</taxon>
        <taxon>Eubacteriales</taxon>
        <taxon>Oscillospiraceae</taxon>
        <taxon>Anaerotruncus</taxon>
        <taxon>environmental samples</taxon>
    </lineage>
</organism>
<proteinExistence type="predicted"/>
<feature type="domain" description="Arginine dihydrolase ArgZ/ArgE-like C-terminal second subdomain" evidence="1">
    <location>
        <begin position="137"/>
        <end position="352"/>
    </location>
</feature>
<dbReference type="Gene3D" id="2.40.420.10">
    <property type="entry name" value="conserved putative lor/sdh protein from methanococcus maripaludis s2 domain"/>
    <property type="match status" value="1"/>
</dbReference>
<name>A0A6N2V598_9FIRM</name>
<evidence type="ECO:0000313" key="2">
    <source>
        <dbReference type="EMBL" id="VYT24673.1"/>
    </source>
</evidence>
<gene>
    <name evidence="2" type="ORF">AULFYP135_02252</name>
</gene>
<evidence type="ECO:0000259" key="1">
    <source>
        <dbReference type="Pfam" id="PF21570"/>
    </source>
</evidence>
<reference evidence="2" key="1">
    <citation type="submission" date="2019-11" db="EMBL/GenBank/DDBJ databases">
        <authorList>
            <person name="Feng L."/>
        </authorList>
    </citation>
    <scope>NUCLEOTIDE SEQUENCE</scope>
    <source>
        <strain evidence="2">AundefinedLFYP135</strain>
    </source>
</reference>
<protein>
    <recommendedName>
        <fullName evidence="1">Arginine dihydrolase ArgZ/ArgE-like C-terminal second subdomain domain-containing protein</fullName>
    </recommendedName>
</protein>
<dbReference type="AlphaFoldDB" id="A0A6N2V598"/>
<dbReference type="EMBL" id="CACRSL010000005">
    <property type="protein sequence ID" value="VYT24673.1"/>
    <property type="molecule type" value="Genomic_DNA"/>
</dbReference>